<feature type="region of interest" description="Disordered" evidence="2">
    <location>
        <begin position="161"/>
        <end position="194"/>
    </location>
</feature>
<evidence type="ECO:0000313" key="4">
    <source>
        <dbReference type="EMBL" id="KAK4493592.1"/>
    </source>
</evidence>
<dbReference type="SUPFAM" id="SSF69318">
    <property type="entry name" value="Integrin alpha N-terminal domain"/>
    <property type="match status" value="1"/>
</dbReference>
<name>A0ABR0DWJ4_ZASCE</name>
<reference evidence="4 5" key="1">
    <citation type="journal article" date="2023" name="G3 (Bethesda)">
        <title>A chromosome-level genome assembly of Zasmidium syzygii isolated from banana leaves.</title>
        <authorList>
            <person name="van Westerhoven A.C."/>
            <person name="Mehrabi R."/>
            <person name="Talebi R."/>
            <person name="Steentjes M.B.F."/>
            <person name="Corcolon B."/>
            <person name="Chong P.A."/>
            <person name="Kema G.H.J."/>
            <person name="Seidl M.F."/>
        </authorList>
    </citation>
    <scope>NUCLEOTIDE SEQUENCE [LARGE SCALE GENOMIC DNA]</scope>
    <source>
        <strain evidence="4 5">P124</strain>
    </source>
</reference>
<evidence type="ECO:0000256" key="1">
    <source>
        <dbReference type="ARBA" id="ARBA00022729"/>
    </source>
</evidence>
<dbReference type="Pfam" id="PF13472">
    <property type="entry name" value="Lipase_GDSL_2"/>
    <property type="match status" value="1"/>
</dbReference>
<proteinExistence type="predicted"/>
<accession>A0ABR0DWJ4</accession>
<evidence type="ECO:0000313" key="5">
    <source>
        <dbReference type="Proteomes" id="UP001305779"/>
    </source>
</evidence>
<comment type="caution">
    <text evidence="4">The sequence shown here is derived from an EMBL/GenBank/DDBJ whole genome shotgun (WGS) entry which is preliminary data.</text>
</comment>
<dbReference type="Proteomes" id="UP001305779">
    <property type="component" value="Unassembled WGS sequence"/>
</dbReference>
<feature type="compositionally biased region" description="Low complexity" evidence="2">
    <location>
        <begin position="173"/>
        <end position="185"/>
    </location>
</feature>
<dbReference type="EMBL" id="JAXOVC010000016">
    <property type="protein sequence ID" value="KAK4493592.1"/>
    <property type="molecule type" value="Genomic_DNA"/>
</dbReference>
<feature type="domain" description="SGNH hydrolase-type esterase" evidence="3">
    <location>
        <begin position="3"/>
        <end position="140"/>
    </location>
</feature>
<dbReference type="InterPro" id="IPR013830">
    <property type="entry name" value="SGNH_hydro"/>
</dbReference>
<dbReference type="CDD" id="cd01833">
    <property type="entry name" value="XynB_like"/>
    <property type="match status" value="1"/>
</dbReference>
<organism evidence="4 5">
    <name type="scientific">Zasmidium cellare</name>
    <name type="common">Wine cellar mold</name>
    <name type="synonym">Racodium cellare</name>
    <dbReference type="NCBI Taxonomy" id="395010"/>
    <lineage>
        <taxon>Eukaryota</taxon>
        <taxon>Fungi</taxon>
        <taxon>Dikarya</taxon>
        <taxon>Ascomycota</taxon>
        <taxon>Pezizomycotina</taxon>
        <taxon>Dothideomycetes</taxon>
        <taxon>Dothideomycetidae</taxon>
        <taxon>Mycosphaerellales</taxon>
        <taxon>Mycosphaerellaceae</taxon>
        <taxon>Zasmidium</taxon>
    </lineage>
</organism>
<dbReference type="SUPFAM" id="SSF52266">
    <property type="entry name" value="SGNH hydrolase"/>
    <property type="match status" value="1"/>
</dbReference>
<dbReference type="PANTHER" id="PTHR30383:SF5">
    <property type="entry name" value="SGNH HYDROLASE-TYPE ESTERASE DOMAIN-CONTAINING PROTEIN"/>
    <property type="match status" value="1"/>
</dbReference>
<dbReference type="InterPro" id="IPR036514">
    <property type="entry name" value="SGNH_hydro_sf"/>
</dbReference>
<keyword evidence="5" id="KW-1185">Reference proteome</keyword>
<sequence>MVDNWMAGYPGKTIQYIANQADGSLAQGPNIILLMAGTNDMNPNPSISTEGSEPNAAAQRLGNLIDQCLSRVPSAAVIVAKIPNAADASQESNTQAFNALIPGVVSSRAQAGKHVAMVDMSVIQASQTVDGIHPNEAAYQQMGDIWYQGIHALPSGWIQHPVGPDPPNPLNCGGSNSGSSSSGTGDINANGGPDPGIPAPVFLHGKMNCEIALGLGHPGNWKFNQNWVSGGQIASGLHLDMPGVQLFDMDGDGKAEYLWVNEQTGQLICWHNNQPDPWAPDGDGEVDYIELGDGGKTNIWKNNHPDPWSPLPNANAAGVGHPPAEISFADVDNDGKADYIWIDPISGQPHVWYNKFPADPTWAAGPYPDVGSEGAGGQNVIFGKLEKTGGATAVFVNPDNGAISAFVNGCGPGAHKRSTAVNMRPPQIHPKRELRQRASCPGQPGPPGSTPTPTTTQPFVPVTTGTSNIHHGHQPTPTGIEPSGPWTTVQCDYGSLGSAILNQNDASQRWNDAQADNAWQNLVAAWNYQVQHSYLPECQPPSRLPDFELAASDLAELCRPPHPLSDSDQLINGEMPAFQEAFSPLPNHFSAATIALDVLSTVTGIAFAGFWSAAKPAIGGALGDVTKDGVNSAISSAYTIGQQYVTLGSTRSAVINSLDDIEAHIWDAANAASNQTLRDLMSSYDSGNLTALGNIIANGAVLAINNHMEEQLNKVAQQIIYGGLIKARWQAPEGGETIPPYVMYVPNGVYECGADPKTAIALPGDGDKLGRMINADAAKKNVFCDQYGNSFFLLQASSAQTPNNVDGDGLPGGDKGNLDGSRWGGVTLELVTQSVMHGFQNSGQNPFGLNGGPDYVDAWTSTSNPTTAPGFWGLPLCFSVDAVLGNTSKIWPTLCPGDGGAAQTFFNRIGPSGFLPGQCALHWELYHDSGDRRYMDVTVKDAAGYNVGLAHSIDATPPNRPAGVTGRLPNPLNYYISQLVTGHRADVITFSYGDQTWRNTDAQCTIGEFNANDGNNVSGDCAFQY</sequence>
<dbReference type="InterPro" id="IPR028994">
    <property type="entry name" value="Integrin_alpha_N"/>
</dbReference>
<dbReference type="Pfam" id="PF13517">
    <property type="entry name" value="FG-GAP_3"/>
    <property type="match status" value="1"/>
</dbReference>
<feature type="region of interest" description="Disordered" evidence="2">
    <location>
        <begin position="416"/>
        <end position="457"/>
    </location>
</feature>
<keyword evidence="1" id="KW-0732">Signal</keyword>
<dbReference type="Gene3D" id="3.40.50.1110">
    <property type="entry name" value="SGNH hydrolase"/>
    <property type="match status" value="1"/>
</dbReference>
<dbReference type="PANTHER" id="PTHR30383">
    <property type="entry name" value="THIOESTERASE 1/PROTEASE 1/LYSOPHOSPHOLIPASE L1"/>
    <property type="match status" value="1"/>
</dbReference>
<evidence type="ECO:0000259" key="3">
    <source>
        <dbReference type="Pfam" id="PF13472"/>
    </source>
</evidence>
<dbReference type="InterPro" id="IPR013517">
    <property type="entry name" value="FG-GAP"/>
</dbReference>
<dbReference type="InterPro" id="IPR051532">
    <property type="entry name" value="Ester_Hydrolysis_Enzymes"/>
</dbReference>
<gene>
    <name evidence="4" type="ORF">PRZ48_015259</name>
</gene>
<evidence type="ECO:0000256" key="2">
    <source>
        <dbReference type="SAM" id="MobiDB-lite"/>
    </source>
</evidence>
<protein>
    <recommendedName>
        <fullName evidence="3">SGNH hydrolase-type esterase domain-containing protein</fullName>
    </recommendedName>
</protein>